<dbReference type="OrthoDB" id="7785529at2759"/>
<keyword evidence="5" id="KW-1185">Reference proteome</keyword>
<dbReference type="AlphaFoldDB" id="A0A1C7NJK3"/>
<dbReference type="Proteomes" id="UP000093000">
    <property type="component" value="Unassembled WGS sequence"/>
</dbReference>
<dbReference type="InterPro" id="IPR011021">
    <property type="entry name" value="Arrestin-like_N"/>
</dbReference>
<proteinExistence type="predicted"/>
<dbReference type="Pfam" id="PF02752">
    <property type="entry name" value="Arrestin_C"/>
    <property type="match status" value="1"/>
</dbReference>
<feature type="region of interest" description="Disordered" evidence="1">
    <location>
        <begin position="475"/>
        <end position="534"/>
    </location>
</feature>
<feature type="domain" description="Arrestin C-terminal-like" evidence="3">
    <location>
        <begin position="170"/>
        <end position="310"/>
    </location>
</feature>
<protein>
    <submittedName>
        <fullName evidence="4">pH-response regulator protein palF/RIM8</fullName>
    </submittedName>
</protein>
<dbReference type="Gene3D" id="2.60.40.640">
    <property type="match status" value="2"/>
</dbReference>
<dbReference type="STRING" id="101091.A0A1C7NJK3"/>
<feature type="compositionally biased region" description="Low complexity" evidence="1">
    <location>
        <begin position="507"/>
        <end position="526"/>
    </location>
</feature>
<evidence type="ECO:0000256" key="1">
    <source>
        <dbReference type="SAM" id="MobiDB-lite"/>
    </source>
</evidence>
<feature type="compositionally biased region" description="Low complexity" evidence="1">
    <location>
        <begin position="608"/>
        <end position="632"/>
    </location>
</feature>
<dbReference type="EMBL" id="LUGH01000139">
    <property type="protein sequence ID" value="OBZ88656.1"/>
    <property type="molecule type" value="Genomic_DNA"/>
</dbReference>
<accession>A0A1C7NJK3</accession>
<feature type="compositionally biased region" description="Low complexity" evidence="1">
    <location>
        <begin position="566"/>
        <end position="586"/>
    </location>
</feature>
<feature type="compositionally biased region" description="Pro residues" evidence="1">
    <location>
        <begin position="646"/>
        <end position="655"/>
    </location>
</feature>
<sequence length="712" mass="79028">MTDLFKSKENEFYIELKQDRYYFPGEDISGDVVLDLKKATKTNNIKLVLEGKVEIGGRDFTLFSKSDIIAQSPDGDKSYYLEAYTHRFPFRITIPSGKECHIPSTLEVGQLLKVSYELTATYNKALFGFTDLFSPSTSIPINMLENVNVESVEFAGQQEFEKELMLSGESSPVRVSTVIGKRAAVKGDIIPISITIKHIGVIVRDRAIRAQLLRSVYYGKNRSDLYGPKCVCEATANIDIAGPTSFTKTFGLKLVIPHHTIPTVDESGKVFKIEYSVHISINLNEENPLRPELDRDIVIFNAPFTVGTYPKLSFNIDDDDEEEEAGKAVVNHIEVHDEESVNSEDFNEMAEKMKEVDLDQHIPLETVQQKEEDNDFTTESDDSKTPEQPESSVLPDIHKEELLDQPQSPSTTVPPIKTNHSRNSSINSITKTRMTPSDIYNDYPPASPITHSPVSPTNSTGLGRQSSVHWIVRNKEPTSPQSSSSATPQNNPSSPVIGFAMPTPCVSQSDTTSTPSPQSPPLQHLSNNHSPPVYNSSLLYKHGIASQSTPYLQTSPSISSPYLHTAPSSSSPYLHASSSVSSPYLHTSPSAPSAHSGRMHAFYPQPSPSISSPYIPSPIAHSPQPQYPAHHNMPPPPHNEHHQNYPHPPMPPRPVSPNAFPQDGHHQEPPFYHHSNNSSHIGFPMPQHSGDYPSMPMYQDYKPTYPHTTAYH</sequence>
<dbReference type="InParanoid" id="A0A1C7NJK3"/>
<dbReference type="InterPro" id="IPR014752">
    <property type="entry name" value="Arrestin-like_C"/>
</dbReference>
<evidence type="ECO:0000259" key="2">
    <source>
        <dbReference type="Pfam" id="PF00339"/>
    </source>
</evidence>
<evidence type="ECO:0000259" key="3">
    <source>
        <dbReference type="Pfam" id="PF02752"/>
    </source>
</evidence>
<feature type="region of interest" description="Disordered" evidence="1">
    <location>
        <begin position="562"/>
        <end position="688"/>
    </location>
</feature>
<gene>
    <name evidence="4" type="primary">RIM8</name>
    <name evidence="4" type="ORF">A0J61_03301</name>
</gene>
<dbReference type="SUPFAM" id="SSF81296">
    <property type="entry name" value="E set domains"/>
    <property type="match status" value="1"/>
</dbReference>
<dbReference type="InterPro" id="IPR014756">
    <property type="entry name" value="Ig_E-set"/>
</dbReference>
<organism evidence="4 5">
    <name type="scientific">Choanephora cucurbitarum</name>
    <dbReference type="NCBI Taxonomy" id="101091"/>
    <lineage>
        <taxon>Eukaryota</taxon>
        <taxon>Fungi</taxon>
        <taxon>Fungi incertae sedis</taxon>
        <taxon>Mucoromycota</taxon>
        <taxon>Mucoromycotina</taxon>
        <taxon>Mucoromycetes</taxon>
        <taxon>Mucorales</taxon>
        <taxon>Mucorineae</taxon>
        <taxon>Choanephoraceae</taxon>
        <taxon>Choanephoroideae</taxon>
        <taxon>Choanephora</taxon>
    </lineage>
</organism>
<feature type="domain" description="Arrestin-like N-terminal" evidence="2">
    <location>
        <begin position="13"/>
        <end position="123"/>
    </location>
</feature>
<feature type="region of interest" description="Disordered" evidence="1">
    <location>
        <begin position="365"/>
        <end position="463"/>
    </location>
</feature>
<reference evidence="4 5" key="1">
    <citation type="submission" date="2016-03" db="EMBL/GenBank/DDBJ databases">
        <title>Choanephora cucurbitarum.</title>
        <authorList>
            <person name="Min B."/>
            <person name="Park H."/>
            <person name="Park J.-H."/>
            <person name="Shin H.-D."/>
            <person name="Choi I.-G."/>
        </authorList>
    </citation>
    <scope>NUCLEOTIDE SEQUENCE [LARGE SCALE GENOMIC DNA]</scope>
    <source>
        <strain evidence="4 5">KUS-F28377</strain>
    </source>
</reference>
<evidence type="ECO:0000313" key="5">
    <source>
        <dbReference type="Proteomes" id="UP000093000"/>
    </source>
</evidence>
<feature type="compositionally biased region" description="Polar residues" evidence="1">
    <location>
        <begin position="421"/>
        <end position="435"/>
    </location>
</feature>
<feature type="compositionally biased region" description="Polar residues" evidence="1">
    <location>
        <begin position="449"/>
        <end position="463"/>
    </location>
</feature>
<comment type="caution">
    <text evidence="4">The sequence shown here is derived from an EMBL/GenBank/DDBJ whole genome shotgun (WGS) entry which is preliminary data.</text>
</comment>
<name>A0A1C7NJK3_9FUNG</name>
<evidence type="ECO:0000313" key="4">
    <source>
        <dbReference type="EMBL" id="OBZ88656.1"/>
    </source>
</evidence>
<dbReference type="Pfam" id="PF00339">
    <property type="entry name" value="Arrestin_N"/>
    <property type="match status" value="1"/>
</dbReference>
<feature type="compositionally biased region" description="Low complexity" evidence="1">
    <location>
        <begin position="477"/>
        <end position="495"/>
    </location>
</feature>
<dbReference type="InterPro" id="IPR011022">
    <property type="entry name" value="Arrestin_C-like"/>
</dbReference>